<name>A0A135L4Q2_9BACI</name>
<dbReference type="InterPro" id="IPR036259">
    <property type="entry name" value="MFS_trans_sf"/>
</dbReference>
<feature type="transmembrane region" description="Helical" evidence="7">
    <location>
        <begin position="35"/>
        <end position="58"/>
    </location>
</feature>
<dbReference type="InterPro" id="IPR011701">
    <property type="entry name" value="MFS"/>
</dbReference>
<feature type="transmembrane region" description="Helical" evidence="7">
    <location>
        <begin position="12"/>
        <end position="29"/>
    </location>
</feature>
<feature type="transmembrane region" description="Helical" evidence="7">
    <location>
        <begin position="377"/>
        <end position="397"/>
    </location>
</feature>
<proteinExistence type="inferred from homology"/>
<dbReference type="PANTHER" id="PTHR23518:SF2">
    <property type="entry name" value="MAJOR FACILITATOR SUPERFAMILY TRANSPORTER"/>
    <property type="match status" value="1"/>
</dbReference>
<comment type="similarity">
    <text evidence="2">Belongs to the major facilitator superfamily. TCR/Tet family.</text>
</comment>
<dbReference type="CDD" id="cd17370">
    <property type="entry name" value="MFS_MJ1317_like"/>
    <property type="match status" value="1"/>
</dbReference>
<sequence>MEDNINYRSKRIWGMNAVVFVTGLVSLLTDLSSEMIVPVLPLFLTTVLHVQVTSIGLLEGIAESTASILKLFSGWFSDKLGKRKPLMVFGYGLSNLIKPLFALSTSFSQVLAIRFIDRFGKGMRGAPRDALIADSTSKEERGKAFGFHRAMDTLGAAIGPFVAFFVLSSFHENYRLIFWISSIPGIIAVLLLIFFLKEKKKTNIEEEIFGKQTRPKISFKGLDRRFILFTFIATLFAIGNSSDAFLILRAQDVGMNSALIPLAYFAFNIVYTLFSIPAGILSDRLGRRPIIVTGYLIFALIYLGFGLITKSLWVWGLFILYGLYYATTEGVQKAYIADLVPEGKRGTAIGTFNALTGIAALPASLLAGFLWETFGPASTFAVSSGFAALSAILMVLLRV</sequence>
<evidence type="ECO:0000256" key="6">
    <source>
        <dbReference type="ARBA" id="ARBA00023136"/>
    </source>
</evidence>
<keyword evidence="5 7" id="KW-1133">Transmembrane helix</keyword>
<evidence type="ECO:0000256" key="3">
    <source>
        <dbReference type="ARBA" id="ARBA00022448"/>
    </source>
</evidence>
<evidence type="ECO:0000256" key="2">
    <source>
        <dbReference type="ARBA" id="ARBA00007520"/>
    </source>
</evidence>
<comment type="subcellular location">
    <subcellularLocation>
        <location evidence="1">Cell membrane</location>
        <topology evidence="1">Multi-pass membrane protein</topology>
    </subcellularLocation>
</comment>
<evidence type="ECO:0000256" key="4">
    <source>
        <dbReference type="ARBA" id="ARBA00022692"/>
    </source>
</evidence>
<dbReference type="SUPFAM" id="SSF103473">
    <property type="entry name" value="MFS general substrate transporter"/>
    <property type="match status" value="1"/>
</dbReference>
<dbReference type="PROSITE" id="PS50850">
    <property type="entry name" value="MFS"/>
    <property type="match status" value="1"/>
</dbReference>
<evidence type="ECO:0000256" key="1">
    <source>
        <dbReference type="ARBA" id="ARBA00004651"/>
    </source>
</evidence>
<dbReference type="Pfam" id="PF07690">
    <property type="entry name" value="MFS_1"/>
    <property type="match status" value="1"/>
</dbReference>
<feature type="domain" description="Major facilitator superfamily (MFS) profile" evidence="8">
    <location>
        <begin position="18"/>
        <end position="399"/>
    </location>
</feature>
<keyword evidence="3" id="KW-0813">Transport</keyword>
<accession>A0A135L4Q2</accession>
<feature type="transmembrane region" description="Helical" evidence="7">
    <location>
        <begin position="226"/>
        <end position="248"/>
    </location>
</feature>
<feature type="transmembrane region" description="Helical" evidence="7">
    <location>
        <begin position="176"/>
        <end position="196"/>
    </location>
</feature>
<dbReference type="PANTHER" id="PTHR23518">
    <property type="entry name" value="C-METHYLTRANSFERASE"/>
    <property type="match status" value="1"/>
</dbReference>
<evidence type="ECO:0000313" key="10">
    <source>
        <dbReference type="Proteomes" id="UP000070352"/>
    </source>
</evidence>
<dbReference type="Gene3D" id="1.20.1250.20">
    <property type="entry name" value="MFS general substrate transporter like domains"/>
    <property type="match status" value="2"/>
</dbReference>
<dbReference type="GO" id="GO:0005886">
    <property type="term" value="C:plasma membrane"/>
    <property type="evidence" value="ECO:0007669"/>
    <property type="project" value="UniProtKB-SubCell"/>
</dbReference>
<dbReference type="GO" id="GO:0022857">
    <property type="term" value="F:transmembrane transporter activity"/>
    <property type="evidence" value="ECO:0007669"/>
    <property type="project" value="InterPro"/>
</dbReference>
<dbReference type="Pfam" id="PF00083">
    <property type="entry name" value="Sugar_tr"/>
    <property type="match status" value="1"/>
</dbReference>
<organism evidence="9 10">
    <name type="scientific">Tepidibacillus decaturensis</name>
    <dbReference type="NCBI Taxonomy" id="1413211"/>
    <lineage>
        <taxon>Bacteria</taxon>
        <taxon>Bacillati</taxon>
        <taxon>Bacillota</taxon>
        <taxon>Bacilli</taxon>
        <taxon>Bacillales</taxon>
        <taxon>Bacillaceae</taxon>
        <taxon>Tepidibacillus</taxon>
    </lineage>
</organism>
<dbReference type="STRING" id="1413211.U473_07740"/>
<dbReference type="PRINTS" id="PR01035">
    <property type="entry name" value="TCRTETA"/>
</dbReference>
<evidence type="ECO:0000256" key="5">
    <source>
        <dbReference type="ARBA" id="ARBA00022989"/>
    </source>
</evidence>
<keyword evidence="6 7" id="KW-0472">Membrane</keyword>
<dbReference type="AlphaFoldDB" id="A0A135L4Q2"/>
<dbReference type="PROSITE" id="PS00216">
    <property type="entry name" value="SUGAR_TRANSPORT_1"/>
    <property type="match status" value="1"/>
</dbReference>
<dbReference type="InterPro" id="IPR005829">
    <property type="entry name" value="Sugar_transporter_CS"/>
</dbReference>
<dbReference type="InterPro" id="IPR020846">
    <property type="entry name" value="MFS_dom"/>
</dbReference>
<feature type="transmembrane region" description="Helical" evidence="7">
    <location>
        <begin position="288"/>
        <end position="305"/>
    </location>
</feature>
<feature type="transmembrane region" description="Helical" evidence="7">
    <location>
        <begin position="260"/>
        <end position="281"/>
    </location>
</feature>
<gene>
    <name evidence="9" type="ORF">U473_07740</name>
</gene>
<dbReference type="InterPro" id="IPR001958">
    <property type="entry name" value="Tet-R_TetA/multi-R_MdtG-like"/>
</dbReference>
<evidence type="ECO:0000256" key="7">
    <source>
        <dbReference type="SAM" id="Phobius"/>
    </source>
</evidence>
<dbReference type="Proteomes" id="UP000070352">
    <property type="component" value="Unassembled WGS sequence"/>
</dbReference>
<protein>
    <submittedName>
        <fullName evidence="9">MFS transporter</fullName>
    </submittedName>
</protein>
<feature type="transmembrane region" description="Helical" evidence="7">
    <location>
        <begin position="150"/>
        <end position="170"/>
    </location>
</feature>
<feature type="transmembrane region" description="Helical" evidence="7">
    <location>
        <begin position="348"/>
        <end position="371"/>
    </location>
</feature>
<evidence type="ECO:0000313" key="9">
    <source>
        <dbReference type="EMBL" id="KXG43910.1"/>
    </source>
</evidence>
<keyword evidence="10" id="KW-1185">Reference proteome</keyword>
<reference evidence="9 10" key="1">
    <citation type="submission" date="2016-02" db="EMBL/GenBank/DDBJ databases">
        <title>Draft Genome for Tepidibacillus decaturensis nov. sp. Strain Z9, an Anaerobic, Moderately Thermophilic and Heterotrophic Bacterium from Deep Subsurface of the Illinois Basin, USA.</title>
        <authorList>
            <person name="Dong Y."/>
            <person name="Chang J.Y."/>
            <person name="Sanford R."/>
            <person name="Fouke B.W."/>
        </authorList>
    </citation>
    <scope>NUCLEOTIDE SEQUENCE [LARGE SCALE GENOMIC DNA]</scope>
    <source>
        <strain evidence="9 10">Z9</strain>
    </source>
</reference>
<dbReference type="InterPro" id="IPR005828">
    <property type="entry name" value="MFS_sugar_transport-like"/>
</dbReference>
<dbReference type="RefSeq" id="WP_068725005.1">
    <property type="nucleotide sequence ID" value="NZ_LSKU01000001.1"/>
</dbReference>
<keyword evidence="4 7" id="KW-0812">Transmembrane</keyword>
<comment type="caution">
    <text evidence="9">The sequence shown here is derived from an EMBL/GenBank/DDBJ whole genome shotgun (WGS) entry which is preliminary data.</text>
</comment>
<evidence type="ECO:0000259" key="8">
    <source>
        <dbReference type="PROSITE" id="PS50850"/>
    </source>
</evidence>
<feature type="transmembrane region" description="Helical" evidence="7">
    <location>
        <begin position="311"/>
        <end position="327"/>
    </location>
</feature>
<dbReference type="EMBL" id="LSKU01000001">
    <property type="protein sequence ID" value="KXG43910.1"/>
    <property type="molecule type" value="Genomic_DNA"/>
</dbReference>